<keyword evidence="4" id="KW-1185">Reference proteome</keyword>
<dbReference type="SUPFAM" id="SSF53098">
    <property type="entry name" value="Ribonuclease H-like"/>
    <property type="match status" value="1"/>
</dbReference>
<dbReference type="InterPro" id="IPR044730">
    <property type="entry name" value="RNase_H-like_dom_plant"/>
</dbReference>
<organism evidence="3 4">
    <name type="scientific">Hibiscus sabdariffa</name>
    <name type="common">roselle</name>
    <dbReference type="NCBI Taxonomy" id="183260"/>
    <lineage>
        <taxon>Eukaryota</taxon>
        <taxon>Viridiplantae</taxon>
        <taxon>Streptophyta</taxon>
        <taxon>Embryophyta</taxon>
        <taxon>Tracheophyta</taxon>
        <taxon>Spermatophyta</taxon>
        <taxon>Magnoliopsida</taxon>
        <taxon>eudicotyledons</taxon>
        <taxon>Gunneridae</taxon>
        <taxon>Pentapetalae</taxon>
        <taxon>rosids</taxon>
        <taxon>malvids</taxon>
        <taxon>Malvales</taxon>
        <taxon>Malvaceae</taxon>
        <taxon>Malvoideae</taxon>
        <taxon>Hibiscus</taxon>
    </lineage>
</organism>
<feature type="domain" description="RNase H type-1" evidence="2">
    <location>
        <begin position="45"/>
        <end position="109"/>
    </location>
</feature>
<evidence type="ECO:0000313" key="4">
    <source>
        <dbReference type="Proteomes" id="UP001472677"/>
    </source>
</evidence>
<proteinExistence type="predicted"/>
<dbReference type="InterPro" id="IPR012337">
    <property type="entry name" value="RNaseH-like_sf"/>
</dbReference>
<reference evidence="3 4" key="1">
    <citation type="journal article" date="2024" name="G3 (Bethesda)">
        <title>Genome assembly of Hibiscus sabdariffa L. provides insights into metabolisms of medicinal natural products.</title>
        <authorList>
            <person name="Kim T."/>
        </authorList>
    </citation>
    <scope>NUCLEOTIDE SEQUENCE [LARGE SCALE GENOMIC DNA]</scope>
    <source>
        <strain evidence="3">TK-2024</strain>
        <tissue evidence="3">Old leaves</tissue>
    </source>
</reference>
<gene>
    <name evidence="3" type="ORF">V6N12_058172</name>
</gene>
<dbReference type="Proteomes" id="UP001472677">
    <property type="component" value="Unassembled WGS sequence"/>
</dbReference>
<keyword evidence="1" id="KW-0732">Signal</keyword>
<evidence type="ECO:0000256" key="1">
    <source>
        <dbReference type="SAM" id="SignalP"/>
    </source>
</evidence>
<dbReference type="Pfam" id="PF13456">
    <property type="entry name" value="RVT_3"/>
    <property type="match status" value="1"/>
</dbReference>
<feature type="chain" id="PRO_5045790706" description="RNase H type-1 domain-containing protein" evidence="1">
    <location>
        <begin position="16"/>
        <end position="182"/>
    </location>
</feature>
<dbReference type="PANTHER" id="PTHR47723">
    <property type="entry name" value="OS05G0353850 PROTEIN"/>
    <property type="match status" value="1"/>
</dbReference>
<evidence type="ECO:0000313" key="3">
    <source>
        <dbReference type="EMBL" id="KAK8487766.1"/>
    </source>
</evidence>
<name>A0ABR2A4W7_9ROSI</name>
<accession>A0ABR2A4W7</accession>
<comment type="caution">
    <text evidence="3">The sequence shown here is derived from an EMBL/GenBank/DDBJ whole genome shotgun (WGS) entry which is preliminary data.</text>
</comment>
<dbReference type="InterPro" id="IPR053151">
    <property type="entry name" value="RNase_H-like"/>
</dbReference>
<sequence>MLACLLGCCVISARSTCDTLGQNGVRVVQAVDRWQLPHEDWCTLNMDGSWVVSIRFATCGGVIWNNVGGRLLGFNLLFVGICSILEAELWGAVEGLMLAWVDGVQVVLLNSLRELLNRDWVVYVRRIRRSANMIADGMAKLAQNTSVSSFRDVKFFTQVFSMPHDEVVYLVHDDVSPTMGVD</sequence>
<dbReference type="InterPro" id="IPR002156">
    <property type="entry name" value="RNaseH_domain"/>
</dbReference>
<evidence type="ECO:0000259" key="2">
    <source>
        <dbReference type="Pfam" id="PF13456"/>
    </source>
</evidence>
<dbReference type="EMBL" id="JBBPBM010001059">
    <property type="protein sequence ID" value="KAK8487766.1"/>
    <property type="molecule type" value="Genomic_DNA"/>
</dbReference>
<dbReference type="PANTHER" id="PTHR47723:SF19">
    <property type="entry name" value="POLYNUCLEOTIDYL TRANSFERASE, RIBONUCLEASE H-LIKE SUPERFAMILY PROTEIN"/>
    <property type="match status" value="1"/>
</dbReference>
<feature type="signal peptide" evidence="1">
    <location>
        <begin position="1"/>
        <end position="15"/>
    </location>
</feature>
<protein>
    <recommendedName>
        <fullName evidence="2">RNase H type-1 domain-containing protein</fullName>
    </recommendedName>
</protein>
<dbReference type="CDD" id="cd06222">
    <property type="entry name" value="RNase_H_like"/>
    <property type="match status" value="1"/>
</dbReference>